<feature type="transmembrane region" description="Helical" evidence="2">
    <location>
        <begin position="379"/>
        <end position="401"/>
    </location>
</feature>
<gene>
    <name evidence="4" type="ORF">NCGR_LOCUS36743</name>
</gene>
<dbReference type="Proteomes" id="UP000604825">
    <property type="component" value="Unassembled WGS sequence"/>
</dbReference>
<keyword evidence="2" id="KW-1133">Transmembrane helix</keyword>
<evidence type="ECO:0000256" key="1">
    <source>
        <dbReference type="SAM" id="MobiDB-lite"/>
    </source>
</evidence>
<dbReference type="OrthoDB" id="686958at2759"/>
<comment type="caution">
    <text evidence="4">The sequence shown here is derived from an EMBL/GenBank/DDBJ whole genome shotgun (WGS) entry which is preliminary data.</text>
</comment>
<feature type="compositionally biased region" description="Polar residues" evidence="1">
    <location>
        <begin position="776"/>
        <end position="801"/>
    </location>
</feature>
<organism evidence="4 5">
    <name type="scientific">Miscanthus lutarioriparius</name>
    <dbReference type="NCBI Taxonomy" id="422564"/>
    <lineage>
        <taxon>Eukaryota</taxon>
        <taxon>Viridiplantae</taxon>
        <taxon>Streptophyta</taxon>
        <taxon>Embryophyta</taxon>
        <taxon>Tracheophyta</taxon>
        <taxon>Spermatophyta</taxon>
        <taxon>Magnoliopsida</taxon>
        <taxon>Liliopsida</taxon>
        <taxon>Poales</taxon>
        <taxon>Poaceae</taxon>
        <taxon>PACMAD clade</taxon>
        <taxon>Panicoideae</taxon>
        <taxon>Andropogonodae</taxon>
        <taxon>Andropogoneae</taxon>
        <taxon>Saccharinae</taxon>
        <taxon>Miscanthus</taxon>
    </lineage>
</organism>
<proteinExistence type="predicted"/>
<feature type="transmembrane region" description="Helical" evidence="2">
    <location>
        <begin position="46"/>
        <end position="67"/>
    </location>
</feature>
<dbReference type="AlphaFoldDB" id="A0A811Q8R2"/>
<protein>
    <recommendedName>
        <fullName evidence="3">DUF4220 domain-containing protein</fullName>
    </recommendedName>
</protein>
<accession>A0A811Q8R2</accession>
<keyword evidence="2" id="KW-0472">Membrane</keyword>
<evidence type="ECO:0000313" key="5">
    <source>
        <dbReference type="Proteomes" id="UP000604825"/>
    </source>
</evidence>
<feature type="region of interest" description="Disordered" evidence="1">
    <location>
        <begin position="776"/>
        <end position="860"/>
    </location>
</feature>
<dbReference type="InterPro" id="IPR007658">
    <property type="entry name" value="DUF594"/>
</dbReference>
<dbReference type="InterPro" id="IPR025315">
    <property type="entry name" value="DUF4220"/>
</dbReference>
<feature type="transmembrane region" description="Helical" evidence="2">
    <location>
        <begin position="13"/>
        <end position="34"/>
    </location>
</feature>
<evidence type="ECO:0000256" key="2">
    <source>
        <dbReference type="SAM" id="Phobius"/>
    </source>
</evidence>
<keyword evidence="2" id="KW-0812">Transmembrane</keyword>
<reference evidence="4" key="1">
    <citation type="submission" date="2020-10" db="EMBL/GenBank/DDBJ databases">
        <authorList>
            <person name="Han B."/>
            <person name="Lu T."/>
            <person name="Zhao Q."/>
            <person name="Huang X."/>
            <person name="Zhao Y."/>
        </authorList>
    </citation>
    <scope>NUCLEOTIDE SEQUENCE</scope>
</reference>
<dbReference type="Pfam" id="PF04578">
    <property type="entry name" value="DUF594"/>
    <property type="match status" value="1"/>
</dbReference>
<evidence type="ECO:0000259" key="3">
    <source>
        <dbReference type="Pfam" id="PF13968"/>
    </source>
</evidence>
<feature type="compositionally biased region" description="Basic and acidic residues" evidence="1">
    <location>
        <begin position="730"/>
        <end position="745"/>
    </location>
</feature>
<dbReference type="PANTHER" id="PTHR31325">
    <property type="entry name" value="OS01G0798800 PROTEIN-RELATED"/>
    <property type="match status" value="1"/>
</dbReference>
<feature type="domain" description="DUF4220" evidence="3">
    <location>
        <begin position="49"/>
        <end position="444"/>
    </location>
</feature>
<feature type="transmembrane region" description="Helical" evidence="2">
    <location>
        <begin position="344"/>
        <end position="367"/>
    </location>
</feature>
<evidence type="ECO:0000313" key="4">
    <source>
        <dbReference type="EMBL" id="CAD6253106.1"/>
    </source>
</evidence>
<keyword evidence="5" id="KW-1185">Reference proteome</keyword>
<dbReference type="EMBL" id="CAJGYO010000009">
    <property type="protein sequence ID" value="CAD6253106.1"/>
    <property type="molecule type" value="Genomic_DNA"/>
</dbReference>
<dbReference type="Pfam" id="PF13968">
    <property type="entry name" value="DUF4220"/>
    <property type="match status" value="1"/>
</dbReference>
<feature type="region of interest" description="Disordered" evidence="1">
    <location>
        <begin position="712"/>
        <end position="745"/>
    </location>
</feature>
<sequence>MSLSHAVHWWEEWQMRVLVLGSLFVYISLYFAYSVHRSPKLRNLRFLVWSAYVGGDALAIYALATLFNRQRQRSACGQGGGSSDLEVLWAPVLLIHLGGQTTMSAYSLEDNELWKRHAMTLVSQVAVALYVFCNWWSGERQLLNAAVLLFVVGIIKFSYKPWSLKRASFNNMLASAALLMERRVEKEGRIGWCWRWCTTYFMDIISPDKMDEFFSHTKSYPQEPSAAAAGAEGELGVDHIEKDEESDWRNVEVGRDVTSLGEFVRSARWHHDRAEKSEQIKERIVFTPVSFLYKMFVNVPRPYSDRLQELKFFFLFSHSDSYKLLQECIYSTFLILYTKRRVTLTLLGACLQLSLPFLTLTSVVLFAKSHKGGYDVNDVWVTYMLFCFTAMHEFFPFVPFYRMFRANWHEMVSQGSLMSFCACQEATGRFIWPYHLREYVIKHWHVKQEPAARDITDRVRKHVKDGWNSYIYGPISYRGFNNLRGQWTLNKYKHKMDTTGHVSDLASSLMAPFDESVLMWHVATDLCYCEDKSMLTAAAAGDEGSCTNKTRQHNAYLSRKISKYMAYLLFIRPEMLVPGARSGLFNIASDHIANILEKSDSKGGVPMTKAQGIAQRVIEDILPPSKQGDNKFSHLLIHAKKIAEALGALGADDRWQVIDGVWVEMLCFSAARCSGYLHARSLGHGGEFLNYVWLLWSAMGLETLADKIIMTEPPGDEERRKEQEEEEEAIREKERKESAARASARPEIDGLTAEQCFYCWTGGSMFSMMIEEHSRTLTTAENQAQRQNTPKPKNGALNFNHNEARVDSKSSKPTGDLRTGKSSWALLDAHRTSGSKSRSRKHLGTTRGQLLAPRPRNFSA</sequence>
<name>A0A811Q8R2_9POAL</name>